<accession>A0A9D4MMG7</accession>
<sequence length="112" mass="11506">MDMVTVILEPAPASVTLDGKVPTAGSLTALASRTATTKGCATCCTTPRGAQTVAQAGWVQPATMCVSMEHPTVTVHSATALQSVITVWDVTSSVQEMVFVTPMAVEAAIVTL</sequence>
<evidence type="ECO:0000313" key="2">
    <source>
        <dbReference type="Proteomes" id="UP000828390"/>
    </source>
</evidence>
<name>A0A9D4MMG7_DREPO</name>
<dbReference type="EMBL" id="JAIWYP010000001">
    <property type="protein sequence ID" value="KAH3880010.1"/>
    <property type="molecule type" value="Genomic_DNA"/>
</dbReference>
<gene>
    <name evidence="1" type="ORF">DPMN_003922</name>
</gene>
<dbReference type="AlphaFoldDB" id="A0A9D4MMG7"/>
<dbReference type="Proteomes" id="UP000828390">
    <property type="component" value="Unassembled WGS sequence"/>
</dbReference>
<organism evidence="1 2">
    <name type="scientific">Dreissena polymorpha</name>
    <name type="common">Zebra mussel</name>
    <name type="synonym">Mytilus polymorpha</name>
    <dbReference type="NCBI Taxonomy" id="45954"/>
    <lineage>
        <taxon>Eukaryota</taxon>
        <taxon>Metazoa</taxon>
        <taxon>Spiralia</taxon>
        <taxon>Lophotrochozoa</taxon>
        <taxon>Mollusca</taxon>
        <taxon>Bivalvia</taxon>
        <taxon>Autobranchia</taxon>
        <taxon>Heteroconchia</taxon>
        <taxon>Euheterodonta</taxon>
        <taxon>Imparidentia</taxon>
        <taxon>Neoheterodontei</taxon>
        <taxon>Myida</taxon>
        <taxon>Dreissenoidea</taxon>
        <taxon>Dreissenidae</taxon>
        <taxon>Dreissena</taxon>
    </lineage>
</organism>
<reference evidence="1" key="2">
    <citation type="submission" date="2020-11" db="EMBL/GenBank/DDBJ databases">
        <authorList>
            <person name="McCartney M.A."/>
            <person name="Auch B."/>
            <person name="Kono T."/>
            <person name="Mallez S."/>
            <person name="Becker A."/>
            <person name="Gohl D.M."/>
            <person name="Silverstein K.A.T."/>
            <person name="Koren S."/>
            <person name="Bechman K.B."/>
            <person name="Herman A."/>
            <person name="Abrahante J.E."/>
            <person name="Garbe J."/>
        </authorList>
    </citation>
    <scope>NUCLEOTIDE SEQUENCE</scope>
    <source>
        <strain evidence="1">Duluth1</strain>
        <tissue evidence="1">Whole animal</tissue>
    </source>
</reference>
<proteinExistence type="predicted"/>
<reference evidence="1" key="1">
    <citation type="journal article" date="2019" name="bioRxiv">
        <title>The Genome of the Zebra Mussel, Dreissena polymorpha: A Resource for Invasive Species Research.</title>
        <authorList>
            <person name="McCartney M.A."/>
            <person name="Auch B."/>
            <person name="Kono T."/>
            <person name="Mallez S."/>
            <person name="Zhang Y."/>
            <person name="Obille A."/>
            <person name="Becker A."/>
            <person name="Abrahante J.E."/>
            <person name="Garbe J."/>
            <person name="Badalamenti J.P."/>
            <person name="Herman A."/>
            <person name="Mangelson H."/>
            <person name="Liachko I."/>
            <person name="Sullivan S."/>
            <person name="Sone E.D."/>
            <person name="Koren S."/>
            <person name="Silverstein K.A.T."/>
            <person name="Beckman K.B."/>
            <person name="Gohl D.M."/>
        </authorList>
    </citation>
    <scope>NUCLEOTIDE SEQUENCE</scope>
    <source>
        <strain evidence="1">Duluth1</strain>
        <tissue evidence="1">Whole animal</tissue>
    </source>
</reference>
<keyword evidence="2" id="KW-1185">Reference proteome</keyword>
<protein>
    <submittedName>
        <fullName evidence="1">Uncharacterized protein</fullName>
    </submittedName>
</protein>
<comment type="caution">
    <text evidence="1">The sequence shown here is derived from an EMBL/GenBank/DDBJ whole genome shotgun (WGS) entry which is preliminary data.</text>
</comment>
<evidence type="ECO:0000313" key="1">
    <source>
        <dbReference type="EMBL" id="KAH3880010.1"/>
    </source>
</evidence>